<proteinExistence type="predicted"/>
<evidence type="ECO:0000313" key="2">
    <source>
        <dbReference type="EMBL" id="RKP04605.1"/>
    </source>
</evidence>
<reference evidence="3" key="1">
    <citation type="journal article" date="2018" name="Nat. Microbiol.">
        <title>Leveraging single-cell genomics to expand the fungal tree of life.</title>
        <authorList>
            <person name="Ahrendt S.R."/>
            <person name="Quandt C.A."/>
            <person name="Ciobanu D."/>
            <person name="Clum A."/>
            <person name="Salamov A."/>
            <person name="Andreopoulos B."/>
            <person name="Cheng J.F."/>
            <person name="Woyke T."/>
            <person name="Pelin A."/>
            <person name="Henrissat B."/>
            <person name="Reynolds N.K."/>
            <person name="Benny G.L."/>
            <person name="Smith M.E."/>
            <person name="James T.Y."/>
            <person name="Grigoriev I.V."/>
        </authorList>
    </citation>
    <scope>NUCLEOTIDE SEQUENCE [LARGE SCALE GENOMIC DNA]</scope>
    <source>
        <strain evidence="3">RSA 1356</strain>
    </source>
</reference>
<sequence>MASSTAPAPPEMTPYIEDVDLSGFKGMNLSLLQPSPYSRVVGDWETLVLGTPAEYQEIALGLIPVVILLIRFGCNTYMAIRLLESRREAVFWLNLIQTIVGVIACVCAVMRGLMPWTISCHGTTYSAILDLYVGTSSIVGILFAKAYYGTRRSRAVLCLGVMSIFLTFAVGFVANWSQATFEYGARRCAMALDYRWIVAKFSVDIISNVSLSGCFLYTMWMQCRNRKHHIFWMFFQDGLIYGFGVIISNVIVTTLVLTMRSLAFWHAHMYGIDYCMISTLACWQLWQTRTRRAKKSVPKLLKIEDLNIAKK</sequence>
<name>A0A4P9XG48_9FUNG</name>
<dbReference type="Proteomes" id="UP000271241">
    <property type="component" value="Unassembled WGS sequence"/>
</dbReference>
<keyword evidence="1" id="KW-1133">Transmembrane helix</keyword>
<organism evidence="2 3">
    <name type="scientific">Thamnocephalis sphaerospora</name>
    <dbReference type="NCBI Taxonomy" id="78915"/>
    <lineage>
        <taxon>Eukaryota</taxon>
        <taxon>Fungi</taxon>
        <taxon>Fungi incertae sedis</taxon>
        <taxon>Zoopagomycota</taxon>
        <taxon>Zoopagomycotina</taxon>
        <taxon>Zoopagomycetes</taxon>
        <taxon>Zoopagales</taxon>
        <taxon>Sigmoideomycetaceae</taxon>
        <taxon>Thamnocephalis</taxon>
    </lineage>
</organism>
<feature type="transmembrane region" description="Helical" evidence="1">
    <location>
        <begin position="90"/>
        <end position="113"/>
    </location>
</feature>
<feature type="transmembrane region" description="Helical" evidence="1">
    <location>
        <begin position="263"/>
        <end position="286"/>
    </location>
</feature>
<evidence type="ECO:0000256" key="1">
    <source>
        <dbReference type="SAM" id="Phobius"/>
    </source>
</evidence>
<feature type="transmembrane region" description="Helical" evidence="1">
    <location>
        <begin position="125"/>
        <end position="144"/>
    </location>
</feature>
<feature type="transmembrane region" description="Helical" evidence="1">
    <location>
        <begin position="238"/>
        <end position="257"/>
    </location>
</feature>
<feature type="transmembrane region" description="Helical" evidence="1">
    <location>
        <begin position="156"/>
        <end position="176"/>
    </location>
</feature>
<dbReference type="AlphaFoldDB" id="A0A4P9XG48"/>
<protein>
    <submittedName>
        <fullName evidence="2">Uncharacterized protein</fullName>
    </submittedName>
</protein>
<keyword evidence="1" id="KW-0472">Membrane</keyword>
<feature type="transmembrane region" description="Helical" evidence="1">
    <location>
        <begin position="196"/>
        <end position="217"/>
    </location>
</feature>
<dbReference type="OrthoDB" id="2256270at2759"/>
<dbReference type="EMBL" id="KZ993594">
    <property type="protein sequence ID" value="RKP04605.1"/>
    <property type="molecule type" value="Genomic_DNA"/>
</dbReference>
<keyword evidence="3" id="KW-1185">Reference proteome</keyword>
<evidence type="ECO:0000313" key="3">
    <source>
        <dbReference type="Proteomes" id="UP000271241"/>
    </source>
</evidence>
<gene>
    <name evidence="2" type="ORF">THASP1DRAFT_33609</name>
</gene>
<keyword evidence="1" id="KW-0812">Transmembrane</keyword>
<accession>A0A4P9XG48</accession>
<feature type="transmembrane region" description="Helical" evidence="1">
    <location>
        <begin position="58"/>
        <end position="78"/>
    </location>
</feature>